<dbReference type="Gene3D" id="3.40.190.10">
    <property type="entry name" value="Periplasmic binding protein-like II"/>
    <property type="match status" value="1"/>
</dbReference>
<feature type="chain" id="PRO_5045778890" evidence="2">
    <location>
        <begin position="27"/>
        <end position="330"/>
    </location>
</feature>
<dbReference type="Gene3D" id="3.40.190.150">
    <property type="entry name" value="Bordetella uptake gene, domain 1"/>
    <property type="match status" value="1"/>
</dbReference>
<reference evidence="3" key="1">
    <citation type="submission" date="2022-05" db="EMBL/GenBank/DDBJ databases">
        <title>An RpoN-dependent PEP-CTERM gene is involved in floc formation of an Aquincola tertiaricarbonis strain.</title>
        <authorList>
            <person name="Qiu D."/>
            <person name="Xia M."/>
        </authorList>
    </citation>
    <scope>NUCLEOTIDE SEQUENCE</scope>
    <source>
        <strain evidence="3">RN12</strain>
    </source>
</reference>
<dbReference type="PANTHER" id="PTHR42928">
    <property type="entry name" value="TRICARBOXYLATE-BINDING PROTEIN"/>
    <property type="match status" value="1"/>
</dbReference>
<sequence length="330" mass="33889">MTVHVMRRRLLGALGLAALPLPAAWANGGPAYPTRPLRLMHGFAPGGNADTVARLLGAALQPQLGAMINVEPKPGAGGTLAADAVAKSRPDGYTLLLATGGHAIAAALYDKLPYDTLKAFQAISSVTTFPFLVVVHAQSPWRSLPELLTAGRAKGAAPLTYGSAGVGTGQHLTGALLAHKAGLAATHVPYRGDAASVTAALGREVDFILVPATAALQHIAAGKLRALAVSGRSRWSGLPEVPTVAEQGVADFDVRSWTGLLAPAGTPAAVVERLQAAVKTALADPALRQKLAESTGGEVAAGTPEELHATIAADVQRWTALVREARIEKD</sequence>
<accession>A0ABY4S073</accession>
<organism evidence="3 4">
    <name type="scientific">Aquincola tertiaricarbonis</name>
    <dbReference type="NCBI Taxonomy" id="391953"/>
    <lineage>
        <taxon>Bacteria</taxon>
        <taxon>Pseudomonadati</taxon>
        <taxon>Pseudomonadota</taxon>
        <taxon>Betaproteobacteria</taxon>
        <taxon>Burkholderiales</taxon>
        <taxon>Sphaerotilaceae</taxon>
        <taxon>Aquincola</taxon>
    </lineage>
</organism>
<keyword evidence="4" id="KW-1185">Reference proteome</keyword>
<keyword evidence="2" id="KW-0732">Signal</keyword>
<gene>
    <name evidence="3" type="ORF">MW290_07855</name>
</gene>
<evidence type="ECO:0000256" key="1">
    <source>
        <dbReference type="ARBA" id="ARBA00006987"/>
    </source>
</evidence>
<evidence type="ECO:0000256" key="2">
    <source>
        <dbReference type="SAM" id="SignalP"/>
    </source>
</evidence>
<dbReference type="InterPro" id="IPR042100">
    <property type="entry name" value="Bug_dom1"/>
</dbReference>
<dbReference type="EMBL" id="CP097635">
    <property type="protein sequence ID" value="URI05860.1"/>
    <property type="molecule type" value="Genomic_DNA"/>
</dbReference>
<dbReference type="PANTHER" id="PTHR42928:SF5">
    <property type="entry name" value="BLR1237 PROTEIN"/>
    <property type="match status" value="1"/>
</dbReference>
<name>A0ABY4S073_AQUTE</name>
<dbReference type="PIRSF" id="PIRSF017082">
    <property type="entry name" value="YflP"/>
    <property type="match status" value="1"/>
</dbReference>
<dbReference type="RefSeq" id="WP_250194125.1">
    <property type="nucleotide sequence ID" value="NZ_CP097635.1"/>
</dbReference>
<comment type="similarity">
    <text evidence="1">Belongs to the UPF0065 (bug) family.</text>
</comment>
<dbReference type="CDD" id="cd13578">
    <property type="entry name" value="PBP2_Bug27"/>
    <property type="match status" value="1"/>
</dbReference>
<dbReference type="Pfam" id="PF03401">
    <property type="entry name" value="TctC"/>
    <property type="match status" value="1"/>
</dbReference>
<dbReference type="SUPFAM" id="SSF53850">
    <property type="entry name" value="Periplasmic binding protein-like II"/>
    <property type="match status" value="1"/>
</dbReference>
<feature type="signal peptide" evidence="2">
    <location>
        <begin position="1"/>
        <end position="26"/>
    </location>
</feature>
<protein>
    <submittedName>
        <fullName evidence="3">Tripartite tricarboxylate transporter substrate binding protein</fullName>
    </submittedName>
</protein>
<evidence type="ECO:0000313" key="3">
    <source>
        <dbReference type="EMBL" id="URI05860.1"/>
    </source>
</evidence>
<proteinExistence type="inferred from homology"/>
<dbReference type="Proteomes" id="UP001056201">
    <property type="component" value="Chromosome 1"/>
</dbReference>
<dbReference type="InterPro" id="IPR005064">
    <property type="entry name" value="BUG"/>
</dbReference>
<evidence type="ECO:0000313" key="4">
    <source>
        <dbReference type="Proteomes" id="UP001056201"/>
    </source>
</evidence>